<feature type="signal peptide" evidence="1">
    <location>
        <begin position="1"/>
        <end position="20"/>
    </location>
</feature>
<evidence type="ECO:0000256" key="1">
    <source>
        <dbReference type="SAM" id="SignalP"/>
    </source>
</evidence>
<dbReference type="Proteomes" id="UP000002282">
    <property type="component" value="Chromosome 3L"/>
</dbReference>
<name>A0A0R1DVN7_DROYA</name>
<feature type="chain" id="PRO_5006402928" description="Seminal fluid protein" evidence="1">
    <location>
        <begin position="21"/>
        <end position="85"/>
    </location>
</feature>
<keyword evidence="3" id="KW-1185">Reference proteome</keyword>
<sequence length="85" mass="9723">MKVLGFIFFLTMNIFETTSGKSACDGYIKPRYLYCGISADCYYQGLSLLHVGQEQCKLTELGKPGFLRFRAGRCPRDKPKCRKTR</sequence>
<organism evidence="2 3">
    <name type="scientific">Drosophila yakuba</name>
    <name type="common">Fruit fly</name>
    <dbReference type="NCBI Taxonomy" id="7245"/>
    <lineage>
        <taxon>Eukaryota</taxon>
        <taxon>Metazoa</taxon>
        <taxon>Ecdysozoa</taxon>
        <taxon>Arthropoda</taxon>
        <taxon>Hexapoda</taxon>
        <taxon>Insecta</taxon>
        <taxon>Pterygota</taxon>
        <taxon>Neoptera</taxon>
        <taxon>Endopterygota</taxon>
        <taxon>Diptera</taxon>
        <taxon>Brachycera</taxon>
        <taxon>Muscomorpha</taxon>
        <taxon>Ephydroidea</taxon>
        <taxon>Drosophilidae</taxon>
        <taxon>Drosophila</taxon>
        <taxon>Sophophora</taxon>
    </lineage>
</organism>
<accession>A0A0R1DVN7</accession>
<dbReference type="KEGG" id="dya:Dyak_GE28275"/>
<evidence type="ECO:0000313" key="3">
    <source>
        <dbReference type="Proteomes" id="UP000002282"/>
    </source>
</evidence>
<reference evidence="2 3" key="2">
    <citation type="journal article" date="2007" name="PLoS Biol.">
        <title>Principles of genome evolution in the Drosophila melanogaster species group.</title>
        <authorList>
            <person name="Ranz J.M."/>
            <person name="Maurin D."/>
            <person name="Chan Y.S."/>
            <person name="von Grotthuss M."/>
            <person name="Hillier L.W."/>
            <person name="Roote J."/>
            <person name="Ashburner M."/>
            <person name="Bergman C.M."/>
        </authorList>
    </citation>
    <scope>NUCLEOTIDE SEQUENCE [LARGE SCALE GENOMIC DNA]</scope>
    <source>
        <strain evidence="3">Tai18E2 / Tucson 14021-0261.01</strain>
    </source>
</reference>
<protein>
    <recommendedName>
        <fullName evidence="4">Seminal fluid protein</fullName>
    </recommendedName>
</protein>
<dbReference type="EMBL" id="CM000159">
    <property type="protein sequence ID" value="KRK01093.1"/>
    <property type="molecule type" value="Genomic_DNA"/>
</dbReference>
<dbReference type="OrthoDB" id="7846458at2759"/>
<proteinExistence type="predicted"/>
<gene>
    <name evidence="2" type="primary">Dyak\GE28275</name>
    <name evidence="2" type="synonym">GE28275</name>
    <name evidence="2" type="ORF">Dyak_GE28275</name>
</gene>
<evidence type="ECO:0000313" key="2">
    <source>
        <dbReference type="EMBL" id="KRK01093.1"/>
    </source>
</evidence>
<keyword evidence="1" id="KW-0732">Signal</keyword>
<dbReference type="AlphaFoldDB" id="A0A0R1DVN7"/>
<reference evidence="2 3" key="1">
    <citation type="journal article" date="2007" name="Nature">
        <title>Evolution of genes and genomes on the Drosophila phylogeny.</title>
        <authorList>
            <consortium name="Drosophila 12 Genomes Consortium"/>
            <person name="Clark A.G."/>
            <person name="Eisen M.B."/>
            <person name="Smith D.R."/>
            <person name="Bergman C.M."/>
            <person name="Oliver B."/>
            <person name="Markow T.A."/>
            <person name="Kaufman T.C."/>
            <person name="Kellis M."/>
            <person name="Gelbart W."/>
            <person name="Iyer V.N."/>
            <person name="Pollard D.A."/>
            <person name="Sackton T.B."/>
            <person name="Larracuente A.M."/>
            <person name="Singh N.D."/>
            <person name="Abad J.P."/>
            <person name="Abt D.N."/>
            <person name="Adryan B."/>
            <person name="Aguade M."/>
            <person name="Akashi H."/>
            <person name="Anderson W.W."/>
            <person name="Aquadro C.F."/>
            <person name="Ardell D.H."/>
            <person name="Arguello R."/>
            <person name="Artieri C.G."/>
            <person name="Barbash D.A."/>
            <person name="Barker D."/>
            <person name="Barsanti P."/>
            <person name="Batterham P."/>
            <person name="Batzoglou S."/>
            <person name="Begun D."/>
            <person name="Bhutkar A."/>
            <person name="Blanco E."/>
            <person name="Bosak S.A."/>
            <person name="Bradley R.K."/>
            <person name="Brand A.D."/>
            <person name="Brent M.R."/>
            <person name="Brooks A.N."/>
            <person name="Brown R.H."/>
            <person name="Butlin R.K."/>
            <person name="Caggese C."/>
            <person name="Calvi B.R."/>
            <person name="Bernardo de Carvalho A."/>
            <person name="Caspi A."/>
            <person name="Castrezana S."/>
            <person name="Celniker S.E."/>
            <person name="Chang J.L."/>
            <person name="Chapple C."/>
            <person name="Chatterji S."/>
            <person name="Chinwalla A."/>
            <person name="Civetta A."/>
            <person name="Clifton S.W."/>
            <person name="Comeron J.M."/>
            <person name="Costello J.C."/>
            <person name="Coyne J.A."/>
            <person name="Daub J."/>
            <person name="David R.G."/>
            <person name="Delcher A.L."/>
            <person name="Delehaunty K."/>
            <person name="Do C.B."/>
            <person name="Ebling H."/>
            <person name="Edwards K."/>
            <person name="Eickbush T."/>
            <person name="Evans J.D."/>
            <person name="Filipski A."/>
            <person name="Findeiss S."/>
            <person name="Freyhult E."/>
            <person name="Fulton L."/>
            <person name="Fulton R."/>
            <person name="Garcia A.C."/>
            <person name="Gardiner A."/>
            <person name="Garfield D.A."/>
            <person name="Garvin B.E."/>
            <person name="Gibson G."/>
            <person name="Gilbert D."/>
            <person name="Gnerre S."/>
            <person name="Godfrey J."/>
            <person name="Good R."/>
            <person name="Gotea V."/>
            <person name="Gravely B."/>
            <person name="Greenberg A.J."/>
            <person name="Griffiths-Jones S."/>
            <person name="Gross S."/>
            <person name="Guigo R."/>
            <person name="Gustafson E.A."/>
            <person name="Haerty W."/>
            <person name="Hahn M.W."/>
            <person name="Halligan D.L."/>
            <person name="Halpern A.L."/>
            <person name="Halter G.M."/>
            <person name="Han M.V."/>
            <person name="Heger A."/>
            <person name="Hillier L."/>
            <person name="Hinrichs A.S."/>
            <person name="Holmes I."/>
            <person name="Hoskins R.A."/>
            <person name="Hubisz M.J."/>
            <person name="Hultmark D."/>
            <person name="Huntley M.A."/>
            <person name="Jaffe D.B."/>
            <person name="Jagadeeshan S."/>
            <person name="Jeck W.R."/>
            <person name="Johnson J."/>
            <person name="Jones C.D."/>
            <person name="Jordan W.C."/>
            <person name="Karpen G.H."/>
            <person name="Kataoka E."/>
            <person name="Keightley P.D."/>
            <person name="Kheradpour P."/>
            <person name="Kirkness E.F."/>
            <person name="Koerich L.B."/>
            <person name="Kristiansen K."/>
            <person name="Kudrna D."/>
            <person name="Kulathinal R.J."/>
            <person name="Kumar S."/>
            <person name="Kwok R."/>
            <person name="Lander E."/>
            <person name="Langley C.H."/>
            <person name="Lapoint R."/>
            <person name="Lazzaro B.P."/>
            <person name="Lee S.J."/>
            <person name="Levesque L."/>
            <person name="Li R."/>
            <person name="Lin C.F."/>
            <person name="Lin M.F."/>
            <person name="Lindblad-Toh K."/>
            <person name="Llopart A."/>
            <person name="Long M."/>
            <person name="Low L."/>
            <person name="Lozovsky E."/>
            <person name="Lu J."/>
            <person name="Luo M."/>
            <person name="Machado C.A."/>
            <person name="Makalowski W."/>
            <person name="Marzo M."/>
            <person name="Matsuda M."/>
            <person name="Matzkin L."/>
            <person name="McAllister B."/>
            <person name="McBride C.S."/>
            <person name="McKernan B."/>
            <person name="McKernan K."/>
            <person name="Mendez-Lago M."/>
            <person name="Minx P."/>
            <person name="Mollenhauer M.U."/>
            <person name="Montooth K."/>
            <person name="Mount S.M."/>
            <person name="Mu X."/>
            <person name="Myers E."/>
            <person name="Negre B."/>
            <person name="Newfeld S."/>
            <person name="Nielsen R."/>
            <person name="Noor M.A."/>
            <person name="O'Grady P."/>
            <person name="Pachter L."/>
            <person name="Papaceit M."/>
            <person name="Parisi M.J."/>
            <person name="Parisi M."/>
            <person name="Parts L."/>
            <person name="Pedersen J.S."/>
            <person name="Pesole G."/>
            <person name="Phillippy A.M."/>
            <person name="Ponting C.P."/>
            <person name="Pop M."/>
            <person name="Porcelli D."/>
            <person name="Powell J.R."/>
            <person name="Prohaska S."/>
            <person name="Pruitt K."/>
            <person name="Puig M."/>
            <person name="Quesneville H."/>
            <person name="Ram K.R."/>
            <person name="Rand D."/>
            <person name="Rasmussen M.D."/>
            <person name="Reed L.K."/>
            <person name="Reenan R."/>
            <person name="Reily A."/>
            <person name="Remington K.A."/>
            <person name="Rieger T.T."/>
            <person name="Ritchie M.G."/>
            <person name="Robin C."/>
            <person name="Rogers Y.H."/>
            <person name="Rohde C."/>
            <person name="Rozas J."/>
            <person name="Rubenfield M.J."/>
            <person name="Ruiz A."/>
            <person name="Russo S."/>
            <person name="Salzberg S.L."/>
            <person name="Sanchez-Gracia A."/>
            <person name="Saranga D.J."/>
            <person name="Sato H."/>
            <person name="Schaeffer S.W."/>
            <person name="Schatz M.C."/>
            <person name="Schlenke T."/>
            <person name="Schwartz R."/>
            <person name="Segarra C."/>
            <person name="Singh R.S."/>
            <person name="Sirot L."/>
            <person name="Sirota M."/>
            <person name="Sisneros N.B."/>
            <person name="Smith C.D."/>
            <person name="Smith T.F."/>
            <person name="Spieth J."/>
            <person name="Stage D.E."/>
            <person name="Stark A."/>
            <person name="Stephan W."/>
            <person name="Strausberg R.L."/>
            <person name="Strempel S."/>
            <person name="Sturgill D."/>
            <person name="Sutton G."/>
            <person name="Sutton G.G."/>
            <person name="Tao W."/>
            <person name="Teichmann S."/>
            <person name="Tobari Y.N."/>
            <person name="Tomimura Y."/>
            <person name="Tsolas J.M."/>
            <person name="Valente V.L."/>
            <person name="Venter E."/>
            <person name="Venter J.C."/>
            <person name="Vicario S."/>
            <person name="Vieira F.G."/>
            <person name="Vilella A.J."/>
            <person name="Villasante A."/>
            <person name="Walenz B."/>
            <person name="Wang J."/>
            <person name="Wasserman M."/>
            <person name="Watts T."/>
            <person name="Wilson D."/>
            <person name="Wilson R.K."/>
            <person name="Wing R.A."/>
            <person name="Wolfner M.F."/>
            <person name="Wong A."/>
            <person name="Wong G.K."/>
            <person name="Wu C.I."/>
            <person name="Wu G."/>
            <person name="Yamamoto D."/>
            <person name="Yang H.P."/>
            <person name="Yang S.P."/>
            <person name="Yorke J.A."/>
            <person name="Yoshida K."/>
            <person name="Zdobnov E."/>
            <person name="Zhang P."/>
            <person name="Zhang Y."/>
            <person name="Zimin A.V."/>
            <person name="Baldwin J."/>
            <person name="Abdouelleil A."/>
            <person name="Abdulkadir J."/>
            <person name="Abebe A."/>
            <person name="Abera B."/>
            <person name="Abreu J."/>
            <person name="Acer S.C."/>
            <person name="Aftuck L."/>
            <person name="Alexander A."/>
            <person name="An P."/>
            <person name="Anderson E."/>
            <person name="Anderson S."/>
            <person name="Arachi H."/>
            <person name="Azer M."/>
            <person name="Bachantsang P."/>
            <person name="Barry A."/>
            <person name="Bayul T."/>
            <person name="Berlin A."/>
            <person name="Bessette D."/>
            <person name="Bloom T."/>
            <person name="Blye J."/>
            <person name="Boguslavskiy L."/>
            <person name="Bonnet C."/>
            <person name="Boukhgalter B."/>
            <person name="Bourzgui I."/>
            <person name="Brown A."/>
            <person name="Cahill P."/>
            <person name="Channer S."/>
            <person name="Cheshatsang Y."/>
            <person name="Chuda L."/>
            <person name="Citroen M."/>
            <person name="Collymore A."/>
            <person name="Cooke P."/>
            <person name="Costello M."/>
            <person name="D'Aco K."/>
            <person name="Daza R."/>
            <person name="De Haan G."/>
            <person name="DeGray S."/>
            <person name="DeMaso C."/>
            <person name="Dhargay N."/>
            <person name="Dooley K."/>
            <person name="Dooley E."/>
            <person name="Doricent M."/>
            <person name="Dorje P."/>
            <person name="Dorjee K."/>
            <person name="Dupes A."/>
            <person name="Elong R."/>
            <person name="Falk J."/>
            <person name="Farina A."/>
            <person name="Faro S."/>
            <person name="Ferguson D."/>
            <person name="Fisher S."/>
            <person name="Foley C.D."/>
            <person name="Franke A."/>
            <person name="Friedrich D."/>
            <person name="Gadbois L."/>
            <person name="Gearin G."/>
            <person name="Gearin C.R."/>
            <person name="Giannoukos G."/>
            <person name="Goode T."/>
            <person name="Graham J."/>
            <person name="Grandbois E."/>
            <person name="Grewal S."/>
            <person name="Gyaltsen K."/>
            <person name="Hafez N."/>
            <person name="Hagos B."/>
            <person name="Hall J."/>
            <person name="Henson C."/>
            <person name="Hollinger A."/>
            <person name="Honan T."/>
            <person name="Huard M.D."/>
            <person name="Hughes L."/>
            <person name="Hurhula B."/>
            <person name="Husby M.E."/>
            <person name="Kamat A."/>
            <person name="Kanga B."/>
            <person name="Kashin S."/>
            <person name="Khazanovich D."/>
            <person name="Kisner P."/>
            <person name="Lance K."/>
            <person name="Lara M."/>
            <person name="Lee W."/>
            <person name="Lennon N."/>
            <person name="Letendre F."/>
            <person name="LeVine R."/>
            <person name="Lipovsky A."/>
            <person name="Liu X."/>
            <person name="Liu J."/>
            <person name="Liu S."/>
            <person name="Lokyitsang T."/>
            <person name="Lokyitsang Y."/>
            <person name="Lubonja R."/>
            <person name="Lui A."/>
            <person name="MacDonald P."/>
            <person name="Magnisalis V."/>
            <person name="Maru K."/>
            <person name="Matthews C."/>
            <person name="McCusker W."/>
            <person name="McDonough S."/>
            <person name="Mehta T."/>
            <person name="Meldrim J."/>
            <person name="Meneus L."/>
            <person name="Mihai O."/>
            <person name="Mihalev A."/>
            <person name="Mihova T."/>
            <person name="Mittelman R."/>
            <person name="Mlenga V."/>
            <person name="Montmayeur A."/>
            <person name="Mulrain L."/>
            <person name="Navidi A."/>
            <person name="Naylor J."/>
            <person name="Negash T."/>
            <person name="Nguyen T."/>
            <person name="Nguyen N."/>
            <person name="Nicol R."/>
            <person name="Norbu C."/>
            <person name="Norbu N."/>
            <person name="Novod N."/>
            <person name="O'Neill B."/>
            <person name="Osman S."/>
            <person name="Markiewicz E."/>
            <person name="Oyono O.L."/>
            <person name="Patti C."/>
            <person name="Phunkhang P."/>
            <person name="Pierre F."/>
            <person name="Priest M."/>
            <person name="Raghuraman S."/>
            <person name="Rege F."/>
            <person name="Reyes R."/>
            <person name="Rise C."/>
            <person name="Rogov P."/>
            <person name="Ross K."/>
            <person name="Ryan E."/>
            <person name="Settipalli S."/>
            <person name="Shea T."/>
            <person name="Sherpa N."/>
            <person name="Shi L."/>
            <person name="Shih D."/>
            <person name="Sparrow T."/>
            <person name="Spaulding J."/>
            <person name="Stalker J."/>
            <person name="Stange-Thomann N."/>
            <person name="Stavropoulos S."/>
            <person name="Stone C."/>
            <person name="Strader C."/>
            <person name="Tesfaye S."/>
            <person name="Thomson T."/>
            <person name="Thoulutsang Y."/>
            <person name="Thoulutsang D."/>
            <person name="Topham K."/>
            <person name="Topping I."/>
            <person name="Tsamla T."/>
            <person name="Vassiliev H."/>
            <person name="Vo A."/>
            <person name="Wangchuk T."/>
            <person name="Wangdi T."/>
            <person name="Weiand M."/>
            <person name="Wilkinson J."/>
            <person name="Wilson A."/>
            <person name="Yadav S."/>
            <person name="Young G."/>
            <person name="Yu Q."/>
            <person name="Zembek L."/>
            <person name="Zhong D."/>
            <person name="Zimmer A."/>
            <person name="Zwirko Z."/>
            <person name="Jaffe D.B."/>
            <person name="Alvarez P."/>
            <person name="Brockman W."/>
            <person name="Butler J."/>
            <person name="Chin C."/>
            <person name="Gnerre S."/>
            <person name="Grabherr M."/>
            <person name="Kleber M."/>
            <person name="Mauceli E."/>
            <person name="MacCallum I."/>
        </authorList>
    </citation>
    <scope>NUCLEOTIDE SEQUENCE [LARGE SCALE GENOMIC DNA]</scope>
    <source>
        <strain evidence="3">Tai18E2 / Tucson 14021-0261.01</strain>
    </source>
</reference>
<evidence type="ECO:0008006" key="4">
    <source>
        <dbReference type="Google" id="ProtNLM"/>
    </source>
</evidence>